<evidence type="ECO:0000313" key="1">
    <source>
        <dbReference type="EMBL" id="KZT68483.1"/>
    </source>
</evidence>
<dbReference type="Gene3D" id="1.20.1280.50">
    <property type="match status" value="1"/>
</dbReference>
<dbReference type="Proteomes" id="UP000076727">
    <property type="component" value="Unassembled WGS sequence"/>
</dbReference>
<name>A0A165PPX4_9APHY</name>
<accession>A0A165PPX4</accession>
<dbReference type="OrthoDB" id="3193283at2759"/>
<proteinExistence type="predicted"/>
<protein>
    <submittedName>
        <fullName evidence="1">Uncharacterized protein</fullName>
    </submittedName>
</protein>
<reference evidence="1 2" key="1">
    <citation type="journal article" date="2016" name="Mol. Biol. Evol.">
        <title>Comparative Genomics of Early-Diverging Mushroom-Forming Fungi Provides Insights into the Origins of Lignocellulose Decay Capabilities.</title>
        <authorList>
            <person name="Nagy L.G."/>
            <person name="Riley R."/>
            <person name="Tritt A."/>
            <person name="Adam C."/>
            <person name="Daum C."/>
            <person name="Floudas D."/>
            <person name="Sun H."/>
            <person name="Yadav J.S."/>
            <person name="Pangilinan J."/>
            <person name="Larsson K.H."/>
            <person name="Matsuura K."/>
            <person name="Barry K."/>
            <person name="Labutti K."/>
            <person name="Kuo R."/>
            <person name="Ohm R.A."/>
            <person name="Bhattacharya S.S."/>
            <person name="Shirouzu T."/>
            <person name="Yoshinaga Y."/>
            <person name="Martin F.M."/>
            <person name="Grigoriev I.V."/>
            <person name="Hibbett D.S."/>
        </authorList>
    </citation>
    <scope>NUCLEOTIDE SEQUENCE [LARGE SCALE GENOMIC DNA]</scope>
    <source>
        <strain evidence="1 2">L-15889</strain>
    </source>
</reference>
<gene>
    <name evidence="1" type="ORF">DAEQUDRAFT_328300</name>
</gene>
<evidence type="ECO:0000313" key="2">
    <source>
        <dbReference type="Proteomes" id="UP000076727"/>
    </source>
</evidence>
<organism evidence="1 2">
    <name type="scientific">Daedalea quercina L-15889</name>
    <dbReference type="NCBI Taxonomy" id="1314783"/>
    <lineage>
        <taxon>Eukaryota</taxon>
        <taxon>Fungi</taxon>
        <taxon>Dikarya</taxon>
        <taxon>Basidiomycota</taxon>
        <taxon>Agaricomycotina</taxon>
        <taxon>Agaricomycetes</taxon>
        <taxon>Polyporales</taxon>
        <taxon>Fomitopsis</taxon>
    </lineage>
</organism>
<dbReference type="AlphaFoldDB" id="A0A165PPX4"/>
<keyword evidence="2" id="KW-1185">Reference proteome</keyword>
<sequence>MMSLVDFVQTLPLKVRQEGFLLSESQLAKTAAVLESCSQQLKFVINSRTAVNRLPPEIFKIIFEHVSVYYHANKDSEPKANRGSLLISMCRHLLPGLTQVCHRWRDIALHTPSLWGYFDPSIPKNLRDLLRERAAGASLTVIIRTTLVPWLKNILDVDGARVKTLIANNLGWAHAPDVVDFPAPFLRFASIEQANDEAPDVRLSRSLFKGDAPRLSRLHLINISARLAGGPGTFNALTELYIRNPRWAYPLLSLSSILRATPNLIKLLFCDIRLTPCPTPDAPNAPPSIVRLERLEHLEFTGTRSINVRSILKTLVLTGVRTSISLHSNVGFVQDASLLNDIQKAKGAHADAFTTIYILQGIAPRYGAKCS</sequence>
<dbReference type="EMBL" id="KV429066">
    <property type="protein sequence ID" value="KZT68483.1"/>
    <property type="molecule type" value="Genomic_DNA"/>
</dbReference>